<keyword evidence="2" id="KW-0285">Flavoprotein</keyword>
<dbReference type="InterPro" id="IPR024624">
    <property type="entry name" value="Pyridox_Oxase_Alr4036_FMN-bd"/>
</dbReference>
<evidence type="ECO:0000256" key="2">
    <source>
        <dbReference type="ARBA" id="ARBA00022630"/>
    </source>
</evidence>
<dbReference type="PANTHER" id="PTHR10851:SF3">
    <property type="entry name" value="PYRIDOXINE_PYRIDOXAMINE 5'-PHOSPHATE OXIDASE 2"/>
    <property type="match status" value="1"/>
</dbReference>
<dbReference type="OrthoDB" id="5120525at2"/>
<dbReference type="STRING" id="1123755.SAMN05444714_2705"/>
<dbReference type="InterPro" id="IPR000659">
    <property type="entry name" value="Pyridox_Oxase"/>
</dbReference>
<reference evidence="6 7" key="1">
    <citation type="submission" date="2016-10" db="EMBL/GenBank/DDBJ databases">
        <authorList>
            <person name="de Groot N.N."/>
        </authorList>
    </citation>
    <scope>NUCLEOTIDE SEQUENCE [LARGE SCALE GENOMIC DNA]</scope>
    <source>
        <strain evidence="6 7">DSM 29433</strain>
    </source>
</reference>
<protein>
    <submittedName>
        <fullName evidence="6">Pyridoxine/pyridoxamine 5'-phosphate oxidase</fullName>
    </submittedName>
</protein>
<evidence type="ECO:0000256" key="4">
    <source>
        <dbReference type="ARBA" id="ARBA00023002"/>
    </source>
</evidence>
<feature type="domain" description="Pyridoxamine 5'-phosphate oxidase Alr4036 family FMN-binding" evidence="5">
    <location>
        <begin position="15"/>
        <end position="102"/>
    </location>
</feature>
<dbReference type="PANTHER" id="PTHR10851">
    <property type="entry name" value="PYRIDOXINE-5-PHOSPHATE OXIDASE"/>
    <property type="match status" value="1"/>
</dbReference>
<sequence>MIEWFTSSDGIWEHVWKTLDQGVRDADHPARLPTFATVSPEGWPEARTVVLRSADENTRSLTVHTDLFSSKIRSLRDVPRAALHVWDKSLALQLRLQTEVTIEAGPQTDALWRRIPDHAQQSYGVTPPPGTPIEDALAYEKTPDPDSFAVLRCKVVAIDAVHLGQQHRRIRFSDAQDWQGEWLSP</sequence>
<gene>
    <name evidence="6" type="ORF">SAMN05444714_2705</name>
</gene>
<dbReference type="EMBL" id="FOZM01000003">
    <property type="protein sequence ID" value="SFS20989.1"/>
    <property type="molecule type" value="Genomic_DNA"/>
</dbReference>
<keyword evidence="7" id="KW-1185">Reference proteome</keyword>
<evidence type="ECO:0000256" key="3">
    <source>
        <dbReference type="ARBA" id="ARBA00022643"/>
    </source>
</evidence>
<dbReference type="GO" id="GO:0008615">
    <property type="term" value="P:pyridoxine biosynthetic process"/>
    <property type="evidence" value="ECO:0007669"/>
    <property type="project" value="InterPro"/>
</dbReference>
<evidence type="ECO:0000259" key="5">
    <source>
        <dbReference type="Pfam" id="PF12766"/>
    </source>
</evidence>
<dbReference type="Proteomes" id="UP000198926">
    <property type="component" value="Unassembled WGS sequence"/>
</dbReference>
<dbReference type="Gene3D" id="2.30.110.10">
    <property type="entry name" value="Electron Transport, Fmn-binding Protein, Chain A"/>
    <property type="match status" value="1"/>
</dbReference>
<keyword evidence="4" id="KW-0560">Oxidoreductase</keyword>
<dbReference type="InterPro" id="IPR012349">
    <property type="entry name" value="Split_barrel_FMN-bd"/>
</dbReference>
<dbReference type="SUPFAM" id="SSF50475">
    <property type="entry name" value="FMN-binding split barrel"/>
    <property type="match status" value="1"/>
</dbReference>
<organism evidence="6 7">
    <name type="scientific">Yoonia litorea</name>
    <dbReference type="NCBI Taxonomy" id="1123755"/>
    <lineage>
        <taxon>Bacteria</taxon>
        <taxon>Pseudomonadati</taxon>
        <taxon>Pseudomonadota</taxon>
        <taxon>Alphaproteobacteria</taxon>
        <taxon>Rhodobacterales</taxon>
        <taxon>Paracoccaceae</taxon>
        <taxon>Yoonia</taxon>
    </lineage>
</organism>
<dbReference type="GO" id="GO:0004733">
    <property type="term" value="F:pyridoxamine phosphate oxidase activity"/>
    <property type="evidence" value="ECO:0007669"/>
    <property type="project" value="InterPro"/>
</dbReference>
<dbReference type="RefSeq" id="WP_090209639.1">
    <property type="nucleotide sequence ID" value="NZ_FOZM01000003.1"/>
</dbReference>
<evidence type="ECO:0000313" key="6">
    <source>
        <dbReference type="EMBL" id="SFS20989.1"/>
    </source>
</evidence>
<dbReference type="GO" id="GO:0010181">
    <property type="term" value="F:FMN binding"/>
    <property type="evidence" value="ECO:0007669"/>
    <property type="project" value="InterPro"/>
</dbReference>
<keyword evidence="3" id="KW-0288">FMN</keyword>
<dbReference type="AlphaFoldDB" id="A0A1I6MZ79"/>
<comment type="cofactor">
    <cofactor evidence="1">
        <name>FMN</name>
        <dbReference type="ChEBI" id="CHEBI:58210"/>
    </cofactor>
</comment>
<evidence type="ECO:0000256" key="1">
    <source>
        <dbReference type="ARBA" id="ARBA00001917"/>
    </source>
</evidence>
<accession>A0A1I6MZ79</accession>
<evidence type="ECO:0000313" key="7">
    <source>
        <dbReference type="Proteomes" id="UP000198926"/>
    </source>
</evidence>
<dbReference type="Pfam" id="PF12766">
    <property type="entry name" value="Pyridox_oxase_2"/>
    <property type="match status" value="1"/>
</dbReference>
<name>A0A1I6MZ79_9RHOB</name>
<proteinExistence type="predicted"/>